<gene>
    <name evidence="2" type="ORF">PENARI_c001G10137</name>
</gene>
<keyword evidence="3" id="KW-1185">Reference proteome</keyword>
<dbReference type="GeneID" id="34571660"/>
<reference evidence="2 3" key="1">
    <citation type="journal article" date="2016" name="Sci. Rep.">
        <title>Penicillium arizonense, a new, genome sequenced fungal species, reveals a high chemical diversity in secreted metabolites.</title>
        <authorList>
            <person name="Grijseels S."/>
            <person name="Nielsen J.C."/>
            <person name="Randelovic M."/>
            <person name="Nielsen J."/>
            <person name="Nielsen K.F."/>
            <person name="Workman M."/>
            <person name="Frisvad J.C."/>
        </authorList>
    </citation>
    <scope>NUCLEOTIDE SEQUENCE [LARGE SCALE GENOMIC DNA]</scope>
    <source>
        <strain evidence="2 3">CBS 141311</strain>
    </source>
</reference>
<dbReference type="STRING" id="1835702.A0A1F5LX32"/>
<name>A0A1F5LX32_PENAI</name>
<dbReference type="EMBL" id="LXJU01000001">
    <property type="protein sequence ID" value="OGE57710.1"/>
    <property type="molecule type" value="Genomic_DNA"/>
</dbReference>
<organism evidence="2 3">
    <name type="scientific">Penicillium arizonense</name>
    <dbReference type="NCBI Taxonomy" id="1835702"/>
    <lineage>
        <taxon>Eukaryota</taxon>
        <taxon>Fungi</taxon>
        <taxon>Dikarya</taxon>
        <taxon>Ascomycota</taxon>
        <taxon>Pezizomycotina</taxon>
        <taxon>Eurotiomycetes</taxon>
        <taxon>Eurotiomycetidae</taxon>
        <taxon>Eurotiales</taxon>
        <taxon>Aspergillaceae</taxon>
        <taxon>Penicillium</taxon>
    </lineage>
</organism>
<accession>A0A1F5LX32</accession>
<feature type="compositionally biased region" description="Polar residues" evidence="1">
    <location>
        <begin position="12"/>
        <end position="39"/>
    </location>
</feature>
<feature type="region of interest" description="Disordered" evidence="1">
    <location>
        <begin position="1"/>
        <end position="39"/>
    </location>
</feature>
<dbReference type="OrthoDB" id="4276527at2759"/>
<sequence>MINDTEEGLSGDFNSLMLQENPSESGRPTSSQPGPSLKVSPSIQCPLDQLFKRSLQPNLNSQRALDRIDPSHPFFTKVESICQENEWPEHRFKNFRRLICGVRNFPCILLQNPKNDHLEYNEMVRKTKTLRWIQATLNEIGLELDDIIIIDLFPLLTDEWLDQHPNERAKYIKDMFQLTLDFIQEFKPPIILSCQCWKPTKKVRWGQFEHNDTQKLRSSMDGAKLQSVSGAYFGAHFTYVVQGFHPAKWGWVKEKERIGLQITLRQIIHSLFNPCATWQMDYKQALEIKHTDKIHSIKMLIYTLRQRETEYENIREEGLALGMFKNHQGSTSPEAWVALKNALDAIIGNISRNSKEPF</sequence>
<dbReference type="RefSeq" id="XP_022493133.1">
    <property type="nucleotide sequence ID" value="XM_022626926.1"/>
</dbReference>
<evidence type="ECO:0000256" key="1">
    <source>
        <dbReference type="SAM" id="MobiDB-lite"/>
    </source>
</evidence>
<evidence type="ECO:0000313" key="2">
    <source>
        <dbReference type="EMBL" id="OGE57710.1"/>
    </source>
</evidence>
<dbReference type="AlphaFoldDB" id="A0A1F5LX32"/>
<dbReference type="Proteomes" id="UP000177622">
    <property type="component" value="Unassembled WGS sequence"/>
</dbReference>
<proteinExistence type="predicted"/>
<comment type="caution">
    <text evidence="2">The sequence shown here is derived from an EMBL/GenBank/DDBJ whole genome shotgun (WGS) entry which is preliminary data.</text>
</comment>
<evidence type="ECO:0000313" key="3">
    <source>
        <dbReference type="Proteomes" id="UP000177622"/>
    </source>
</evidence>
<protein>
    <submittedName>
        <fullName evidence="2">Uncharacterized protein</fullName>
    </submittedName>
</protein>